<dbReference type="NCBIfam" id="TIGR00732">
    <property type="entry name" value="dprA"/>
    <property type="match status" value="1"/>
</dbReference>
<dbReference type="Pfam" id="PF02481">
    <property type="entry name" value="DNA_processg_A"/>
    <property type="match status" value="1"/>
</dbReference>
<sequence>MEQLPQWAYNAALASLPLQTPLRLRRLIGLGDVGHVWEMLSNNERPLDGIPDDVWRAWHSCGEAHVQAVTEQCITAGVSVVSVHDQGYPDVLLSDPEAPAVLFFRGNSAVLGSRRVGIVGTRNATQRGKYFARELGAALAAEGVCVISGLARGIDVESHVGALSQQNGCGPVAVVASGPDVVYPREHHRVWAQIARNGCLLSEAPPGTVPEPFRFPMRNRIIAGLSEVLVVVESQSKGGSMITVREAMKRDVMVMAVPGSPGVPASEGTNDLLRDGCAPVTEVVDVLLALGLHHRNGSVASIERDAAVDDEREVLRAMGRDSCSVDEVALRACLPVVHAAVLLGRLEAKGWVANSGGWWETLIV</sequence>
<dbReference type="InterPro" id="IPR041614">
    <property type="entry name" value="DprA_WH"/>
</dbReference>
<dbReference type="PANTHER" id="PTHR43022:SF1">
    <property type="entry name" value="PROTEIN SMF"/>
    <property type="match status" value="1"/>
</dbReference>
<dbReference type="Gene3D" id="3.40.50.450">
    <property type="match status" value="1"/>
</dbReference>
<reference evidence="4" key="1">
    <citation type="submission" date="2020-05" db="EMBL/GenBank/DDBJ databases">
        <authorList>
            <person name="Chiriac C."/>
            <person name="Salcher M."/>
            <person name="Ghai R."/>
            <person name="Kavagutti S V."/>
        </authorList>
    </citation>
    <scope>NUCLEOTIDE SEQUENCE</scope>
</reference>
<evidence type="ECO:0000259" key="3">
    <source>
        <dbReference type="Pfam" id="PF17782"/>
    </source>
</evidence>
<dbReference type="InterPro" id="IPR057666">
    <property type="entry name" value="DrpA_SLOG"/>
</dbReference>
<gene>
    <name evidence="4" type="ORF">UFOPK4057_00627</name>
</gene>
<protein>
    <submittedName>
        <fullName evidence="4">Unannotated protein</fullName>
    </submittedName>
</protein>
<organism evidence="4">
    <name type="scientific">freshwater metagenome</name>
    <dbReference type="NCBI Taxonomy" id="449393"/>
    <lineage>
        <taxon>unclassified sequences</taxon>
        <taxon>metagenomes</taxon>
        <taxon>ecological metagenomes</taxon>
    </lineage>
</organism>
<feature type="domain" description="Smf/DprA SLOG" evidence="2">
    <location>
        <begin position="80"/>
        <end position="287"/>
    </location>
</feature>
<dbReference type="GO" id="GO:0009294">
    <property type="term" value="P:DNA-mediated transformation"/>
    <property type="evidence" value="ECO:0007669"/>
    <property type="project" value="InterPro"/>
</dbReference>
<dbReference type="EMBL" id="CAFBPC010000123">
    <property type="protein sequence ID" value="CAB5006092.1"/>
    <property type="molecule type" value="Genomic_DNA"/>
</dbReference>
<dbReference type="SUPFAM" id="SSF102405">
    <property type="entry name" value="MCP/YpsA-like"/>
    <property type="match status" value="1"/>
</dbReference>
<dbReference type="PANTHER" id="PTHR43022">
    <property type="entry name" value="PROTEIN SMF"/>
    <property type="match status" value="1"/>
</dbReference>
<accession>A0A6J7PUD9</accession>
<evidence type="ECO:0000259" key="2">
    <source>
        <dbReference type="Pfam" id="PF02481"/>
    </source>
</evidence>
<evidence type="ECO:0000256" key="1">
    <source>
        <dbReference type="ARBA" id="ARBA00006525"/>
    </source>
</evidence>
<dbReference type="AlphaFoldDB" id="A0A6J7PUD9"/>
<evidence type="ECO:0000313" key="4">
    <source>
        <dbReference type="EMBL" id="CAB5006092.1"/>
    </source>
</evidence>
<feature type="domain" description="DprA winged helix" evidence="3">
    <location>
        <begin position="307"/>
        <end position="357"/>
    </location>
</feature>
<dbReference type="InterPro" id="IPR003488">
    <property type="entry name" value="DprA"/>
</dbReference>
<name>A0A6J7PUD9_9ZZZZ</name>
<comment type="similarity">
    <text evidence="1">Belongs to the DprA/Smf family.</text>
</comment>
<dbReference type="Pfam" id="PF17782">
    <property type="entry name" value="WHD_DprA"/>
    <property type="match status" value="1"/>
</dbReference>
<proteinExistence type="inferred from homology"/>